<feature type="domain" description="HTH merR-type" evidence="4">
    <location>
        <begin position="6"/>
        <end position="75"/>
    </location>
</feature>
<gene>
    <name evidence="5" type="primary">hmrR_3</name>
    <name evidence="5" type="ORF">OCOJLMKI_1690</name>
</gene>
<evidence type="ECO:0000313" key="6">
    <source>
        <dbReference type="Proteomes" id="UP001055125"/>
    </source>
</evidence>
<dbReference type="InterPro" id="IPR009061">
    <property type="entry name" value="DNA-bd_dom_put_sf"/>
</dbReference>
<dbReference type="InterPro" id="IPR047057">
    <property type="entry name" value="MerR_fam"/>
</dbReference>
<evidence type="ECO:0000256" key="1">
    <source>
        <dbReference type="ARBA" id="ARBA00023015"/>
    </source>
</evidence>
<dbReference type="Proteomes" id="UP001055125">
    <property type="component" value="Unassembled WGS sequence"/>
</dbReference>
<sequence>MSRNGAMSIGSLAAATGTKVETIRWYERVGLLPVPPRTEGNYRAYGEEHLRRLSFIRRSRDLGFTVEKVRELLTLADQRDRSCAEVDAIARAHLSEVEQKIADLTRLSRELRDVIGQCGCGSVAECNIIGALSPAVGTARLGSAVKR</sequence>
<accession>A0ABQ4RXX8</accession>
<dbReference type="SMART" id="SM00422">
    <property type="entry name" value="HTH_MERR"/>
    <property type="match status" value="1"/>
</dbReference>
<evidence type="ECO:0000313" key="5">
    <source>
        <dbReference type="EMBL" id="GJD94488.1"/>
    </source>
</evidence>
<dbReference type="PANTHER" id="PTHR30204">
    <property type="entry name" value="REDOX-CYCLING DRUG-SENSING TRANSCRIPTIONAL ACTIVATOR SOXR"/>
    <property type="match status" value="1"/>
</dbReference>
<dbReference type="PRINTS" id="PR00040">
    <property type="entry name" value="HTHMERR"/>
</dbReference>
<dbReference type="Pfam" id="PF09278">
    <property type="entry name" value="MerR-DNA-bind"/>
    <property type="match status" value="1"/>
</dbReference>
<keyword evidence="3" id="KW-0804">Transcription</keyword>
<name>A0ABQ4RXX8_9HYPH</name>
<dbReference type="InterPro" id="IPR015358">
    <property type="entry name" value="Tscrpt_reg_MerR_DNA-bd"/>
</dbReference>
<keyword evidence="1" id="KW-0805">Transcription regulation</keyword>
<proteinExistence type="predicted"/>
<dbReference type="PANTHER" id="PTHR30204:SF92">
    <property type="entry name" value="HTH-TYPE TRANSCRIPTIONAL REGULATOR ZNTR"/>
    <property type="match status" value="1"/>
</dbReference>
<reference evidence="5" key="2">
    <citation type="submission" date="2021-08" db="EMBL/GenBank/DDBJ databases">
        <authorList>
            <person name="Tani A."/>
            <person name="Ola A."/>
            <person name="Ogura Y."/>
            <person name="Katsura K."/>
            <person name="Hayashi T."/>
        </authorList>
    </citation>
    <scope>NUCLEOTIDE SEQUENCE</scope>
    <source>
        <strain evidence="5">DSM 19015</strain>
    </source>
</reference>
<keyword evidence="2" id="KW-0238">DNA-binding</keyword>
<evidence type="ECO:0000256" key="2">
    <source>
        <dbReference type="ARBA" id="ARBA00023125"/>
    </source>
</evidence>
<comment type="caution">
    <text evidence="5">The sequence shown here is derived from an EMBL/GenBank/DDBJ whole genome shotgun (WGS) entry which is preliminary data.</text>
</comment>
<evidence type="ECO:0000259" key="4">
    <source>
        <dbReference type="PROSITE" id="PS50937"/>
    </source>
</evidence>
<protein>
    <submittedName>
        <fullName evidence="5">HTH-type transcriptional regulator HmrR</fullName>
    </submittedName>
</protein>
<evidence type="ECO:0000256" key="3">
    <source>
        <dbReference type="ARBA" id="ARBA00023163"/>
    </source>
</evidence>
<reference evidence="5" key="1">
    <citation type="journal article" date="2021" name="Front. Microbiol.">
        <title>Comprehensive Comparative Genomics and Phenotyping of Methylobacterium Species.</title>
        <authorList>
            <person name="Alessa O."/>
            <person name="Ogura Y."/>
            <person name="Fujitani Y."/>
            <person name="Takami H."/>
            <person name="Hayashi T."/>
            <person name="Sahin N."/>
            <person name="Tani A."/>
        </authorList>
    </citation>
    <scope>NUCLEOTIDE SEQUENCE</scope>
    <source>
        <strain evidence="5">DSM 19015</strain>
    </source>
</reference>
<dbReference type="PROSITE" id="PS50937">
    <property type="entry name" value="HTH_MERR_2"/>
    <property type="match status" value="1"/>
</dbReference>
<dbReference type="Gene3D" id="1.10.1660.10">
    <property type="match status" value="1"/>
</dbReference>
<dbReference type="EMBL" id="BPQP01000023">
    <property type="protein sequence ID" value="GJD94488.1"/>
    <property type="molecule type" value="Genomic_DNA"/>
</dbReference>
<dbReference type="Pfam" id="PF00376">
    <property type="entry name" value="MerR"/>
    <property type="match status" value="1"/>
</dbReference>
<keyword evidence="6" id="KW-1185">Reference proteome</keyword>
<dbReference type="SUPFAM" id="SSF46955">
    <property type="entry name" value="Putative DNA-binding domain"/>
    <property type="match status" value="1"/>
</dbReference>
<dbReference type="CDD" id="cd04785">
    <property type="entry name" value="HTH_CadR-PbrR-like"/>
    <property type="match status" value="1"/>
</dbReference>
<organism evidence="5 6">
    <name type="scientific">Methylobacterium iners</name>
    <dbReference type="NCBI Taxonomy" id="418707"/>
    <lineage>
        <taxon>Bacteria</taxon>
        <taxon>Pseudomonadati</taxon>
        <taxon>Pseudomonadota</taxon>
        <taxon>Alphaproteobacteria</taxon>
        <taxon>Hyphomicrobiales</taxon>
        <taxon>Methylobacteriaceae</taxon>
        <taxon>Methylobacterium</taxon>
    </lineage>
</organism>
<dbReference type="InterPro" id="IPR000551">
    <property type="entry name" value="MerR-type_HTH_dom"/>
</dbReference>